<accession>A0A078KHJ4</accession>
<evidence type="ECO:0000256" key="1">
    <source>
        <dbReference type="ARBA" id="ARBA00006485"/>
    </source>
</evidence>
<dbReference type="FunFam" id="1.10.510.10:FF:000624">
    <property type="entry name" value="Mitogen-activated protein kinase"/>
    <property type="match status" value="1"/>
</dbReference>
<dbReference type="OMA" id="FLCVIGK"/>
<evidence type="ECO:0000256" key="13">
    <source>
        <dbReference type="ARBA" id="ARBA00047811"/>
    </source>
</evidence>
<evidence type="ECO:0000256" key="3">
    <source>
        <dbReference type="ARBA" id="ARBA00012425"/>
    </source>
</evidence>
<evidence type="ECO:0000313" key="20">
    <source>
        <dbReference type="EMBL" id="VTZ80934.1"/>
    </source>
</evidence>
<dbReference type="KEGG" id="pyo:PY17X_1356000"/>
<dbReference type="GO" id="GO:0008353">
    <property type="term" value="F:RNA polymerase II CTD heptapeptide repeat kinase activity"/>
    <property type="evidence" value="ECO:0007669"/>
    <property type="project" value="UniProtKB-EC"/>
</dbReference>
<dbReference type="PROSITE" id="PS50011">
    <property type="entry name" value="PROTEIN_KINASE_DOM"/>
    <property type="match status" value="1"/>
</dbReference>
<dbReference type="GO" id="GO:0004693">
    <property type="term" value="F:cyclin-dependent protein serine/threonine kinase activity"/>
    <property type="evidence" value="ECO:0007669"/>
    <property type="project" value="UniProtKB-EC"/>
</dbReference>
<evidence type="ECO:0000256" key="2">
    <source>
        <dbReference type="ARBA" id="ARBA00012409"/>
    </source>
</evidence>
<dbReference type="PROSITE" id="PS00107">
    <property type="entry name" value="PROTEIN_KINASE_ATP"/>
    <property type="match status" value="1"/>
</dbReference>
<name>A0A078KHJ4_PLAYE</name>
<evidence type="ECO:0000256" key="8">
    <source>
        <dbReference type="ARBA" id="ARBA00022840"/>
    </source>
</evidence>
<sequence length="301" mass="35031">MDISNFDFMNVIGKGTYGVVYKAMDKKENKLVAIKKIINLCDHNYGISKIILRELSILQKINHKNIIVLRNIFYGKDIEQKLVGENLENSCLYLTFEYCDIDLLNFTKIYNLNIKEVKYIIFEILLALCYLHSNNYLHRDIKPENIFINSKGEIKLGDLGLSVEKSDNMTPSVVTIWYRPPELLLKQNNYDQKIDIWSLGCLFVELITGRPLFPGKNDQSQLDLIYTTLGNKTEITMDNIERYNSFPYYEEHILKSTISDESVCDLISKMLIYDPYFRISSKEALKHSCFDDMTKLPPLTI</sequence>
<dbReference type="GeneID" id="3790693"/>
<evidence type="ECO:0000256" key="9">
    <source>
        <dbReference type="ARBA" id="ARBA00038543"/>
    </source>
</evidence>
<keyword evidence="6 16" id="KW-0547">Nucleotide-binding</keyword>
<keyword evidence="4 17" id="KW-0723">Serine/threonine-protein kinase</keyword>
<evidence type="ECO:0000259" key="18">
    <source>
        <dbReference type="PROSITE" id="PS50011"/>
    </source>
</evidence>
<reference evidence="19" key="3">
    <citation type="submission" date="2014-05" db="EMBL/GenBank/DDBJ databases">
        <authorList>
            <person name="Aslett A.Martin."/>
            <person name="De Silva Nishadi"/>
        </authorList>
    </citation>
    <scope>NUCLEOTIDE SEQUENCE</scope>
    <source>
        <strain evidence="19">YM</strain>
    </source>
</reference>
<keyword evidence="5 19" id="KW-0808">Transferase</keyword>
<dbReference type="SMART" id="SM00220">
    <property type="entry name" value="S_TKc"/>
    <property type="match status" value="1"/>
</dbReference>
<feature type="binding site" evidence="16">
    <location>
        <position position="36"/>
    </location>
    <ligand>
        <name>ATP</name>
        <dbReference type="ChEBI" id="CHEBI:30616"/>
    </ligand>
</feature>
<comment type="subunit">
    <text evidence="9">May form a complex composed of at least the catalytic subunit CRK2 and a cyclin.</text>
</comment>
<comment type="catalytic activity">
    <reaction evidence="15">
        <text>[DNA-directed RNA polymerase] + ATP = phospho-[DNA-directed RNA polymerase] + ADP + H(+)</text>
        <dbReference type="Rhea" id="RHEA:10216"/>
        <dbReference type="Rhea" id="RHEA-COMP:11321"/>
        <dbReference type="Rhea" id="RHEA-COMP:11322"/>
        <dbReference type="ChEBI" id="CHEBI:15378"/>
        <dbReference type="ChEBI" id="CHEBI:30616"/>
        <dbReference type="ChEBI" id="CHEBI:43176"/>
        <dbReference type="ChEBI" id="CHEBI:68546"/>
        <dbReference type="ChEBI" id="CHEBI:456216"/>
        <dbReference type="EC" id="2.7.11.23"/>
    </reaction>
</comment>
<dbReference type="InterPro" id="IPR050108">
    <property type="entry name" value="CDK"/>
</dbReference>
<dbReference type="GO" id="GO:0016592">
    <property type="term" value="C:mediator complex"/>
    <property type="evidence" value="ECO:0007669"/>
    <property type="project" value="TreeGrafter"/>
</dbReference>
<reference evidence="21 22" key="1">
    <citation type="journal article" date="2014" name="BMC Biol.">
        <title>A comprehensive evaluation of rodent malaria parasite genomes and gene expression.</title>
        <authorList>
            <person name="Otto T.D."/>
            <person name="Bohme U."/>
            <person name="Jackson A.P."/>
            <person name="Hunt M."/>
            <person name="Franke-Fayard B."/>
            <person name="Hoeijmakers W.A."/>
            <person name="Religa A.A."/>
            <person name="Robertson L."/>
            <person name="Sanders M."/>
            <person name="Ogun S.A."/>
            <person name="Cunningham D."/>
            <person name="Erhart A."/>
            <person name="Billker O."/>
            <person name="Khan S.M."/>
            <person name="Stunnenberg H.G."/>
            <person name="Langhorne J."/>
            <person name="Holder A.A."/>
            <person name="Waters A.P."/>
            <person name="Newbold C.I."/>
            <person name="Pain A."/>
            <person name="Berriman M."/>
            <person name="Janse C.J."/>
        </authorList>
    </citation>
    <scope>NUCLEOTIDE SEQUENCE [LARGE SCALE GENOMIC DNA]</scope>
    <source>
        <strain evidence="20 21">17X</strain>
        <strain evidence="19 22">YM</strain>
    </source>
</reference>
<evidence type="ECO:0000256" key="17">
    <source>
        <dbReference type="RuleBase" id="RU000304"/>
    </source>
</evidence>
<dbReference type="VEuPathDB" id="PlasmoDB:PYYM_1352600"/>
<dbReference type="VEuPathDB" id="PlasmoDB:Py17XNL_001303404"/>
<evidence type="ECO:0000256" key="6">
    <source>
        <dbReference type="ARBA" id="ARBA00022741"/>
    </source>
</evidence>
<protein>
    <recommendedName>
        <fullName evidence="10">Cyclin-dependent kinase 2 homolog</fullName>
        <ecNumber evidence="3">2.7.11.22</ecNumber>
        <ecNumber evidence="2">2.7.11.23</ecNumber>
    </recommendedName>
    <alternativeName>
        <fullName evidence="11">Cell division control protein 2 homolog</fullName>
    </alternativeName>
    <alternativeName>
        <fullName evidence="12">cdc2-related kinase 2</fullName>
    </alternativeName>
</protein>
<evidence type="ECO:0000313" key="19">
    <source>
        <dbReference type="EMBL" id="CDU20176.1"/>
    </source>
</evidence>
<dbReference type="PANTHER" id="PTHR24056:SF495">
    <property type="entry name" value="CYCLIN-DEPENDENT KINASE 8-RELATED"/>
    <property type="match status" value="1"/>
</dbReference>
<organism evidence="19 22">
    <name type="scientific">Plasmodium yoelii</name>
    <dbReference type="NCBI Taxonomy" id="5861"/>
    <lineage>
        <taxon>Eukaryota</taxon>
        <taxon>Sar</taxon>
        <taxon>Alveolata</taxon>
        <taxon>Apicomplexa</taxon>
        <taxon>Aconoidasida</taxon>
        <taxon>Haemosporida</taxon>
        <taxon>Plasmodiidae</taxon>
        <taxon>Plasmodium</taxon>
        <taxon>Plasmodium (Vinckeia)</taxon>
    </lineage>
</organism>
<reference evidence="20" key="2">
    <citation type="submission" date="2014-05" db="EMBL/GenBank/DDBJ databases">
        <authorList>
            <person name="Aslett M.A."/>
            <person name="De Silva N."/>
        </authorList>
    </citation>
    <scope>NUCLEOTIDE SEQUENCE</scope>
    <source>
        <strain evidence="20">17X</strain>
    </source>
</reference>
<dbReference type="GO" id="GO:0005524">
    <property type="term" value="F:ATP binding"/>
    <property type="evidence" value="ECO:0007669"/>
    <property type="project" value="UniProtKB-UniRule"/>
</dbReference>
<comment type="catalytic activity">
    <reaction evidence="14">
        <text>L-seryl-[protein] + ATP = O-phospho-L-seryl-[protein] + ADP + H(+)</text>
        <dbReference type="Rhea" id="RHEA:17989"/>
        <dbReference type="Rhea" id="RHEA-COMP:9863"/>
        <dbReference type="Rhea" id="RHEA-COMP:11604"/>
        <dbReference type="ChEBI" id="CHEBI:15378"/>
        <dbReference type="ChEBI" id="CHEBI:29999"/>
        <dbReference type="ChEBI" id="CHEBI:30616"/>
        <dbReference type="ChEBI" id="CHEBI:83421"/>
        <dbReference type="ChEBI" id="CHEBI:456216"/>
        <dbReference type="EC" id="2.7.11.22"/>
    </reaction>
</comment>
<dbReference type="Gene3D" id="1.10.510.10">
    <property type="entry name" value="Transferase(Phosphotransferase) domain 1"/>
    <property type="match status" value="1"/>
</dbReference>
<dbReference type="InterPro" id="IPR000719">
    <property type="entry name" value="Prot_kinase_dom"/>
</dbReference>
<dbReference type="Pfam" id="PF00069">
    <property type="entry name" value="Pkinase"/>
    <property type="match status" value="1"/>
</dbReference>
<evidence type="ECO:0000256" key="5">
    <source>
        <dbReference type="ARBA" id="ARBA00022679"/>
    </source>
</evidence>
<proteinExistence type="inferred from homology"/>
<dbReference type="EMBL" id="LK934641">
    <property type="protein sequence ID" value="CDU20176.1"/>
    <property type="molecule type" value="Genomic_DNA"/>
</dbReference>
<dbReference type="OrthoDB" id="1732493at2759"/>
<keyword evidence="7 19" id="KW-0418">Kinase</keyword>
<gene>
    <name evidence="20" type="ORF">PY17X_1356000</name>
    <name evidence="19" type="ORF">PYYM_1352600</name>
</gene>
<dbReference type="EC" id="2.7.11.22" evidence="3"/>
<dbReference type="SUPFAM" id="SSF56112">
    <property type="entry name" value="Protein kinase-like (PK-like)"/>
    <property type="match status" value="1"/>
</dbReference>
<dbReference type="InterPro" id="IPR011009">
    <property type="entry name" value="Kinase-like_dom_sf"/>
</dbReference>
<keyword evidence="8 16" id="KW-0067">ATP-binding</keyword>
<evidence type="ECO:0000256" key="16">
    <source>
        <dbReference type="PROSITE-ProRule" id="PRU10141"/>
    </source>
</evidence>
<dbReference type="Proteomes" id="UP000072904">
    <property type="component" value="Chromosome 13"/>
</dbReference>
<dbReference type="AlphaFoldDB" id="A0A078KHJ4"/>
<evidence type="ECO:0000256" key="15">
    <source>
        <dbReference type="ARBA" id="ARBA00049280"/>
    </source>
</evidence>
<dbReference type="PROSITE" id="PS00108">
    <property type="entry name" value="PROTEIN_KINASE_ST"/>
    <property type="match status" value="1"/>
</dbReference>
<dbReference type="PANTHER" id="PTHR24056">
    <property type="entry name" value="CELL DIVISION PROTEIN KINASE"/>
    <property type="match status" value="1"/>
</dbReference>
<dbReference type="EC" id="2.7.11.23" evidence="2"/>
<evidence type="ECO:0000256" key="10">
    <source>
        <dbReference type="ARBA" id="ARBA00039612"/>
    </source>
</evidence>
<feature type="domain" description="Protein kinase" evidence="18">
    <location>
        <begin position="6"/>
        <end position="290"/>
    </location>
</feature>
<reference evidence="20" key="4">
    <citation type="submission" date="2019-05" db="EMBL/GenBank/DDBJ databases">
        <authorList>
            <consortium name="Pathogen Informatics"/>
        </authorList>
    </citation>
    <scope>NUCLEOTIDE SEQUENCE</scope>
    <source>
        <strain evidence="20">17X</strain>
    </source>
</reference>
<evidence type="ECO:0000313" key="21">
    <source>
        <dbReference type="Proteomes" id="UP000072874"/>
    </source>
</evidence>
<dbReference type="EMBL" id="LM993667">
    <property type="protein sequence ID" value="VTZ80934.1"/>
    <property type="molecule type" value="Genomic_DNA"/>
</dbReference>
<evidence type="ECO:0000256" key="4">
    <source>
        <dbReference type="ARBA" id="ARBA00022527"/>
    </source>
</evidence>
<evidence type="ECO:0000256" key="12">
    <source>
        <dbReference type="ARBA" id="ARBA00042858"/>
    </source>
</evidence>
<evidence type="ECO:0000313" key="22">
    <source>
        <dbReference type="Proteomes" id="UP000072904"/>
    </source>
</evidence>
<evidence type="ECO:0000256" key="7">
    <source>
        <dbReference type="ARBA" id="ARBA00022777"/>
    </source>
</evidence>
<evidence type="ECO:0000256" key="14">
    <source>
        <dbReference type="ARBA" id="ARBA00048367"/>
    </source>
</evidence>
<dbReference type="VEuPathDB" id="PlasmoDB:PY04971"/>
<evidence type="ECO:0000256" key="11">
    <source>
        <dbReference type="ARBA" id="ARBA00041902"/>
    </source>
</evidence>
<dbReference type="Proteomes" id="UP000072874">
    <property type="component" value="Chromosome 13"/>
</dbReference>
<dbReference type="InterPro" id="IPR008271">
    <property type="entry name" value="Ser/Thr_kinase_AS"/>
</dbReference>
<comment type="catalytic activity">
    <reaction evidence="13">
        <text>L-threonyl-[protein] + ATP = O-phospho-L-threonyl-[protein] + ADP + H(+)</text>
        <dbReference type="Rhea" id="RHEA:46608"/>
        <dbReference type="Rhea" id="RHEA-COMP:11060"/>
        <dbReference type="Rhea" id="RHEA-COMP:11605"/>
        <dbReference type="ChEBI" id="CHEBI:15378"/>
        <dbReference type="ChEBI" id="CHEBI:30013"/>
        <dbReference type="ChEBI" id="CHEBI:30616"/>
        <dbReference type="ChEBI" id="CHEBI:61977"/>
        <dbReference type="ChEBI" id="CHEBI:456216"/>
        <dbReference type="EC" id="2.7.11.22"/>
    </reaction>
</comment>
<dbReference type="RefSeq" id="XP_022813713.1">
    <property type="nucleotide sequence ID" value="XM_022957270.1"/>
</dbReference>
<dbReference type="InterPro" id="IPR017441">
    <property type="entry name" value="Protein_kinase_ATP_BS"/>
</dbReference>
<dbReference type="VEuPathDB" id="PlasmoDB:PY17X_1356000"/>
<dbReference type="Gene3D" id="3.30.200.20">
    <property type="entry name" value="Phosphorylase Kinase, domain 1"/>
    <property type="match status" value="1"/>
</dbReference>
<comment type="similarity">
    <text evidence="1">Belongs to the protein kinase superfamily. CMGC Ser/Thr protein kinase family. CDC2/CDKX subfamily.</text>
</comment>